<sequence>MDWGYWLPVIFAGLMALSLLLYVVLDGYDLGIGLLLPLVSDEDKDRMIASIGPFWDANETWLVLGIGLLLVAFPAANAMLMASMYLPVALMLGGLILRGVSFDFRVKAKDPHKPWWNLGFTIGSLIAALSQGYMLGRYLSGFAETSAAYGFAVMTAIGLAAAYILLGSAWLILKTEGYLQQQATRWMQIALWPMGFGIFLISVVTPWMIPSIAQKWFQLPNFLLLLPLPLVSICLYFALFKILPALRKQQSIGHDRWCWLPFSAAVSLIVLAFWGLAYSVFPEIVMGKMTIWQAASDTAALKVIFYGAIVVLPVILLYTAFSYRIFRGKIGDLRYD</sequence>
<keyword evidence="6 7" id="KW-0472">Membrane</keyword>
<keyword evidence="4 7" id="KW-0812">Transmembrane</keyword>
<reference evidence="8" key="1">
    <citation type="submission" date="2021-10" db="EMBL/GenBank/DDBJ databases">
        <title>The complete genome sequence of Leeia sp. TBRC 13508.</title>
        <authorList>
            <person name="Charoenyingcharoen P."/>
            <person name="Yukphan P."/>
        </authorList>
    </citation>
    <scope>NUCLEOTIDE SEQUENCE</scope>
    <source>
        <strain evidence="8">TBRC 13508</strain>
    </source>
</reference>
<feature type="transmembrane region" description="Helical" evidence="7">
    <location>
        <begin position="301"/>
        <end position="321"/>
    </location>
</feature>
<protein>
    <submittedName>
        <fullName evidence="8">Cytochrome d ubiquinol oxidase subunit II</fullName>
    </submittedName>
</protein>
<feature type="transmembrane region" description="Helical" evidence="7">
    <location>
        <begin position="189"/>
        <end position="209"/>
    </location>
</feature>
<evidence type="ECO:0000256" key="1">
    <source>
        <dbReference type="ARBA" id="ARBA00004651"/>
    </source>
</evidence>
<feature type="transmembrane region" description="Helical" evidence="7">
    <location>
        <begin position="84"/>
        <end position="104"/>
    </location>
</feature>
<proteinExistence type="inferred from homology"/>
<feature type="transmembrane region" description="Helical" evidence="7">
    <location>
        <begin position="221"/>
        <end position="246"/>
    </location>
</feature>
<dbReference type="EMBL" id="JAJBZT010000006">
    <property type="protein sequence ID" value="MCB6184327.1"/>
    <property type="molecule type" value="Genomic_DNA"/>
</dbReference>
<feature type="transmembrane region" description="Helical" evidence="7">
    <location>
        <begin position="258"/>
        <end position="281"/>
    </location>
</feature>
<keyword evidence="5 7" id="KW-1133">Transmembrane helix</keyword>
<evidence type="ECO:0000256" key="3">
    <source>
        <dbReference type="ARBA" id="ARBA00022475"/>
    </source>
</evidence>
<feature type="transmembrane region" description="Helical" evidence="7">
    <location>
        <begin position="6"/>
        <end position="39"/>
    </location>
</feature>
<evidence type="ECO:0000256" key="7">
    <source>
        <dbReference type="SAM" id="Phobius"/>
    </source>
</evidence>
<keyword evidence="9" id="KW-1185">Reference proteome</keyword>
<dbReference type="Pfam" id="PF02322">
    <property type="entry name" value="Cyt_bd_oxida_II"/>
    <property type="match status" value="1"/>
</dbReference>
<evidence type="ECO:0000313" key="8">
    <source>
        <dbReference type="EMBL" id="MCB6184327.1"/>
    </source>
</evidence>
<comment type="subcellular location">
    <subcellularLocation>
        <location evidence="1">Cell membrane</location>
        <topology evidence="1">Multi-pass membrane protein</topology>
    </subcellularLocation>
</comment>
<evidence type="ECO:0000256" key="2">
    <source>
        <dbReference type="ARBA" id="ARBA00007543"/>
    </source>
</evidence>
<organism evidence="8 9">
    <name type="scientific">Leeia speluncae</name>
    <dbReference type="NCBI Taxonomy" id="2884804"/>
    <lineage>
        <taxon>Bacteria</taxon>
        <taxon>Pseudomonadati</taxon>
        <taxon>Pseudomonadota</taxon>
        <taxon>Betaproteobacteria</taxon>
        <taxon>Neisseriales</taxon>
        <taxon>Leeiaceae</taxon>
        <taxon>Leeia</taxon>
    </lineage>
</organism>
<dbReference type="PANTHER" id="PTHR43141:SF2">
    <property type="entry name" value="BLR3729 PROTEIN"/>
    <property type="match status" value="1"/>
</dbReference>
<dbReference type="Proteomes" id="UP001165395">
    <property type="component" value="Unassembled WGS sequence"/>
</dbReference>
<comment type="similarity">
    <text evidence="2">Belongs to the cytochrome ubiquinol oxidase subunit 2 family.</text>
</comment>
<keyword evidence="3" id="KW-1003">Cell membrane</keyword>
<dbReference type="RefSeq" id="WP_227181138.1">
    <property type="nucleotide sequence ID" value="NZ_JAJBZT010000006.1"/>
</dbReference>
<dbReference type="PANTHER" id="PTHR43141">
    <property type="entry name" value="CYTOCHROME BD2 SUBUNIT II"/>
    <property type="match status" value="1"/>
</dbReference>
<dbReference type="InterPro" id="IPR003317">
    <property type="entry name" value="Cyt-d_oxidase_su2"/>
</dbReference>
<feature type="transmembrane region" description="Helical" evidence="7">
    <location>
        <begin position="147"/>
        <end position="173"/>
    </location>
</feature>
<evidence type="ECO:0000256" key="6">
    <source>
        <dbReference type="ARBA" id="ARBA00023136"/>
    </source>
</evidence>
<comment type="caution">
    <text evidence="8">The sequence shown here is derived from an EMBL/GenBank/DDBJ whole genome shotgun (WGS) entry which is preliminary data.</text>
</comment>
<name>A0ABS8D812_9NEIS</name>
<evidence type="ECO:0000256" key="5">
    <source>
        <dbReference type="ARBA" id="ARBA00022989"/>
    </source>
</evidence>
<evidence type="ECO:0000313" key="9">
    <source>
        <dbReference type="Proteomes" id="UP001165395"/>
    </source>
</evidence>
<gene>
    <name evidence="8" type="ORF">LIN78_12305</name>
</gene>
<feature type="transmembrane region" description="Helical" evidence="7">
    <location>
        <begin position="116"/>
        <end position="135"/>
    </location>
</feature>
<accession>A0ABS8D812</accession>
<evidence type="ECO:0000256" key="4">
    <source>
        <dbReference type="ARBA" id="ARBA00022692"/>
    </source>
</evidence>